<reference evidence="5 6" key="1">
    <citation type="submission" date="2021-04" db="EMBL/GenBank/DDBJ databases">
        <authorList>
            <person name="Bliznina A."/>
        </authorList>
    </citation>
    <scope>NUCLEOTIDE SEQUENCE [LARGE SCALE GENOMIC DNA]</scope>
</reference>
<dbReference type="InterPro" id="IPR008584">
    <property type="entry name" value="CXXC_Zn-binding_euk"/>
</dbReference>
<sequence length="159" mass="17703">MPRIGLEVSFDVENIAKIEAAGTDFRYFVKICCGNCGEITDWVYLDQEDTIEVKGGRGLANMVLNCKLCGRESNISIEDGSRKAYDAEKGGFQQIVSFDCRGLEPVEWECRGGLVASTENGKSFEVELEDGEWYDFDDDANESVSVTNVQSQFKKLKGK</sequence>
<protein>
    <recommendedName>
        <fullName evidence="2">CXXC motif containing zinc binding protein</fullName>
    </recommendedName>
</protein>
<dbReference type="PANTHER" id="PTHR12857">
    <property type="entry name" value="CXXC MOTIF CONTAINING ZINC BINDING PROTEIN"/>
    <property type="match status" value="1"/>
</dbReference>
<comment type="similarity">
    <text evidence="1">Belongs to the UPF0587 family.</text>
</comment>
<evidence type="ECO:0000256" key="1">
    <source>
        <dbReference type="ARBA" id="ARBA00007818"/>
    </source>
</evidence>
<proteinExistence type="inferred from homology"/>
<dbReference type="EMBL" id="OU015569">
    <property type="protein sequence ID" value="CAG5094724.1"/>
    <property type="molecule type" value="Genomic_DNA"/>
</dbReference>
<gene>
    <name evidence="5" type="ORF">OKIOD_LOCUS5370</name>
</gene>
<dbReference type="SUPFAM" id="SSF141678">
    <property type="entry name" value="MAL13P1.257-like"/>
    <property type="match status" value="1"/>
</dbReference>
<dbReference type="Pfam" id="PF05907">
    <property type="entry name" value="CXXC_Zn-b_euk"/>
    <property type="match status" value="1"/>
</dbReference>
<evidence type="ECO:0000256" key="3">
    <source>
        <dbReference type="ARBA" id="ARBA00022723"/>
    </source>
</evidence>
<keyword evidence="6" id="KW-1185">Reference proteome</keyword>
<evidence type="ECO:0000313" key="5">
    <source>
        <dbReference type="EMBL" id="CAG5094724.1"/>
    </source>
</evidence>
<dbReference type="Proteomes" id="UP001158576">
    <property type="component" value="Chromosome XSR"/>
</dbReference>
<dbReference type="PANTHER" id="PTHR12857:SF0">
    <property type="entry name" value="CXXC MOTIF CONTAINING ZINC BINDING PROTEIN"/>
    <property type="match status" value="1"/>
</dbReference>
<keyword evidence="4" id="KW-0862">Zinc</keyword>
<evidence type="ECO:0000313" key="6">
    <source>
        <dbReference type="Proteomes" id="UP001158576"/>
    </source>
</evidence>
<keyword evidence="3" id="KW-0479">Metal-binding</keyword>
<evidence type="ECO:0000256" key="4">
    <source>
        <dbReference type="ARBA" id="ARBA00022833"/>
    </source>
</evidence>
<organism evidence="5 6">
    <name type="scientific">Oikopleura dioica</name>
    <name type="common">Tunicate</name>
    <dbReference type="NCBI Taxonomy" id="34765"/>
    <lineage>
        <taxon>Eukaryota</taxon>
        <taxon>Metazoa</taxon>
        <taxon>Chordata</taxon>
        <taxon>Tunicata</taxon>
        <taxon>Appendicularia</taxon>
        <taxon>Copelata</taxon>
        <taxon>Oikopleuridae</taxon>
        <taxon>Oikopleura</taxon>
    </lineage>
</organism>
<name>A0ABN7SGJ7_OIKDI</name>
<evidence type="ECO:0000256" key="2">
    <source>
        <dbReference type="ARBA" id="ARBA00020439"/>
    </source>
</evidence>
<accession>A0ABN7SGJ7</accession>